<accession>J9CZS1</accession>
<proteinExistence type="predicted"/>
<dbReference type="SUPFAM" id="SSF160574">
    <property type="entry name" value="BT0923-like"/>
    <property type="match status" value="1"/>
</dbReference>
<dbReference type="Gene3D" id="3.10.450.360">
    <property type="match status" value="1"/>
</dbReference>
<comment type="caution">
    <text evidence="1">The sequence shown here is derived from an EMBL/GenBank/DDBJ whole genome shotgun (WGS) entry which is preliminary data.</text>
</comment>
<sequence>MGNDYVATFQLNDFLTHTWLTPNGQWLMTDTDLQTADQLPPVVYNYFTLSSYAEWNLADVHRIELASPDSINSLCRKSAQIDPIRYVLVVNYDNSTETYQLFYTPDGVLVRTRDVSYLPTSLTPQDFF</sequence>
<evidence type="ECO:0000313" key="1">
    <source>
        <dbReference type="EMBL" id="EJX05786.1"/>
    </source>
</evidence>
<name>J9CZS1_9ZZZZ</name>
<protein>
    <submittedName>
        <fullName evidence="1">Uncharacterized protein</fullName>
    </submittedName>
</protein>
<organism evidence="1">
    <name type="scientific">gut metagenome</name>
    <dbReference type="NCBI Taxonomy" id="749906"/>
    <lineage>
        <taxon>unclassified sequences</taxon>
        <taxon>metagenomes</taxon>
        <taxon>organismal metagenomes</taxon>
    </lineage>
</organism>
<dbReference type="EMBL" id="AMCI01001361">
    <property type="protein sequence ID" value="EJX05786.1"/>
    <property type="molecule type" value="Genomic_DNA"/>
</dbReference>
<gene>
    <name evidence="1" type="ORF">EVA_06101</name>
</gene>
<dbReference type="AlphaFoldDB" id="J9CZS1"/>
<reference evidence="1" key="1">
    <citation type="journal article" date="2012" name="PLoS ONE">
        <title>Gene sets for utilization of primary and secondary nutrition supplies in the distal gut of endangered iberian lynx.</title>
        <authorList>
            <person name="Alcaide M."/>
            <person name="Messina E."/>
            <person name="Richter M."/>
            <person name="Bargiela R."/>
            <person name="Peplies J."/>
            <person name="Huws S.A."/>
            <person name="Newbold C.J."/>
            <person name="Golyshin P.N."/>
            <person name="Simon M.A."/>
            <person name="Lopez G."/>
            <person name="Yakimov M.M."/>
            <person name="Ferrer M."/>
        </authorList>
    </citation>
    <scope>NUCLEOTIDE SEQUENCE</scope>
</reference>